<evidence type="ECO:0000256" key="15">
    <source>
        <dbReference type="PROSITE-ProRule" id="PRU00175"/>
    </source>
</evidence>
<dbReference type="CDD" id="cd16491">
    <property type="entry name" value="RING-CH-C4HC3_LTN1"/>
    <property type="match status" value="1"/>
</dbReference>
<accession>A0AAD8ESI6</accession>
<dbReference type="GO" id="GO:1990112">
    <property type="term" value="C:RQC complex"/>
    <property type="evidence" value="ECO:0007669"/>
    <property type="project" value="UniProtKB-UniRule"/>
</dbReference>
<dbReference type="GO" id="GO:0043023">
    <property type="term" value="F:ribosomal large subunit binding"/>
    <property type="evidence" value="ECO:0007669"/>
    <property type="project" value="TreeGrafter"/>
</dbReference>
<protein>
    <recommendedName>
        <fullName evidence="6 16">E3 ubiquitin-protein ligase listerin</fullName>
        <ecNumber evidence="5 16">2.3.2.27</ecNumber>
    </recommendedName>
    <alternativeName>
        <fullName evidence="14 16">RING-type E3 ubiquitin transferase listerin</fullName>
    </alternativeName>
</protein>
<evidence type="ECO:0000256" key="1">
    <source>
        <dbReference type="ARBA" id="ARBA00000900"/>
    </source>
</evidence>
<evidence type="ECO:0000256" key="7">
    <source>
        <dbReference type="ARBA" id="ARBA00022490"/>
    </source>
</evidence>
<sequence length="1568" mass="178083">MGKNKQAQRTKNNARPSSSGRSAELLGNTAPTFAGFTAVIDGGFVPVLPGFTVTTADEFDPNLNPNFHLVLKKMGKKDSTTKLKALQEFSELIRNSEPEAVKTVLPLWPRLYCHLAVDVEHRVREAAHQAQHAVVLRAKRNLAPYLRQLAGPWFTSQYDTYPPAATAASQAFQDAFPPNKTLSNATTVTAEEMEAKYQRVIISNQLKAANQANKKILVSKKFWKFSKHSSALIRNAWFTVIIALCEKAPDLLADDGSRVALAVFNSLDETDPIVLPTVWEASLHVLTTVEDCWEHVSVRTEKLVLPKLWHTLREGGQGNASAIFPNLLPFISKIPSTVCPNKQDFYVKLFGSIRLGMSKKSVMQSNSECYAVAKSYIECLQYIIMLHLNDIDFCQSVLTNHLTEAVAVVLKNQNLHLVSGALFPQVSGLVQHWNHSCDNEEYKKVLEEFWKILTNTLLGSLSNEDSLESSIPSWIVNRQVDLCILVLPILKNLRNQMIKLFVCLTKLIESFTSRELFLNLIQVNISEDIETNKCLLQLFNTKFYKWLENDIMCSEDIISITFSLLDVLPSEEKEHVLESLYKVPNESVLMWCVKASLKHHSDPTVRKWLNSQQLSNFLMTLVRDICQHKIATDAEHVLKSCLSKTKDGELVISTETFSAILLEFSEKIQSSKNIPCIKFVSELARSLYSGDVRLDPYLHSDTAAEQLLLSLFQLSCIEREEENNVWCVGVSALARLYGSSSERFIEVASKFCEVVKKELLSREETSMETIDHISSTVIAFIQAAVNCFPDDVEEKTSLTSTSAKLCLCFLSSLITILDERAQDLTTICTYTEQIKGLLNFNTECAAGSNICSSINSVADIVQYVTLLVFSVTLISKLPESWISAEDEDIDEEKRVRMISSYDIYLLINPVLTIVYSVAICESFSSHYKSSIFYYKIERAKRDGGMWIKAFYLFNTKIVRYSFRRHLFEDLVSNSENIDTTDVCMVFLSYVRVEDLRTEMTGLDVDKLIMATCWLKNLDGPVPIEYSFPLRNLLNSVLVWYQQEDKAELLFDRKIRWPEVKTVGAASRFLAAVIEHCPELLTAIHWDAIIVSLASWMLTMKYMPKSTSESQADDFANFINHFLFSLQRQELKRILLILKRFHERLSVEWKDLFADDVHSILLYIFNKISDLVKTKQPSLLDLPLLESLGEAITHINPKYFSLSEARNNGNELDSLVQRCCHVIHSSVIPLQLTAYHILTSLVPALIEMDTPAAFDASAVDKQGEGLSLKKLQKTLMDTQTVVDTMLLGIQLGNSCTTVCPYTDAYTYTTAYLLLWDTVLEMCGSAGSELRYQYATMLGDSGFLKSLLENLFRLMPEKVLHTTDPKFKLQRISDMFSSSPSLQYSEVYSSEMLEHLACWVYCNTLRRLPALVRKWWYNKEPRVKKPCRASHCHALFISFMSRRNEINSNQKCPARKHGGESTSECTCCSFESNTQLVDLGKRRNLMELTVFLTNQNGSIWDGLILWKRNLDNKFEGIEECYICFSILHGSNFQTPRLCCSTCRKKFHSPCLYKWFSTSNKATCPICRNIF</sequence>
<dbReference type="GO" id="GO:0072344">
    <property type="term" value="P:rescue of stalled ribosome"/>
    <property type="evidence" value="ECO:0007669"/>
    <property type="project" value="UniProtKB-UniRule"/>
</dbReference>
<evidence type="ECO:0000256" key="2">
    <source>
        <dbReference type="ARBA" id="ARBA00004514"/>
    </source>
</evidence>
<reference evidence="19" key="2">
    <citation type="submission" date="2023-05" db="EMBL/GenBank/DDBJ databases">
        <authorList>
            <person name="Fouks B."/>
        </authorList>
    </citation>
    <scope>NUCLEOTIDE SEQUENCE</scope>
    <source>
        <strain evidence="19">Stay&amp;Tobe</strain>
        <tissue evidence="19">Testes</tissue>
    </source>
</reference>
<dbReference type="InterPro" id="IPR054476">
    <property type="entry name" value="Ltn1_N"/>
</dbReference>
<evidence type="ECO:0000256" key="11">
    <source>
        <dbReference type="ARBA" id="ARBA00022771"/>
    </source>
</evidence>
<dbReference type="Proteomes" id="UP001233999">
    <property type="component" value="Unassembled WGS sequence"/>
</dbReference>
<comment type="subunit">
    <text evidence="16">Component of the ribosome quality control complex (RQC).</text>
</comment>
<keyword evidence="9 16" id="KW-0479">Metal-binding</keyword>
<dbReference type="InterPro" id="IPR001841">
    <property type="entry name" value="Znf_RING"/>
</dbReference>
<evidence type="ECO:0000256" key="8">
    <source>
        <dbReference type="ARBA" id="ARBA00022679"/>
    </source>
</evidence>
<dbReference type="InterPro" id="IPR011016">
    <property type="entry name" value="Znf_RING-CH"/>
</dbReference>
<dbReference type="Pfam" id="PF22958">
    <property type="entry name" value="Ltn1_1st"/>
    <property type="match status" value="1"/>
</dbReference>
<comment type="caution">
    <text evidence="19">The sequence shown here is derived from an EMBL/GenBank/DDBJ whole genome shotgun (WGS) entry which is preliminary data.</text>
</comment>
<evidence type="ECO:0000313" key="19">
    <source>
        <dbReference type="EMBL" id="KAJ9600147.1"/>
    </source>
</evidence>
<dbReference type="GO" id="GO:0061630">
    <property type="term" value="F:ubiquitin protein ligase activity"/>
    <property type="evidence" value="ECO:0007669"/>
    <property type="project" value="UniProtKB-UniRule"/>
</dbReference>
<comment type="subcellular location">
    <subcellularLocation>
        <location evidence="2">Cytoplasm</location>
        <location evidence="2">Cytosol</location>
    </subcellularLocation>
</comment>
<gene>
    <name evidence="19" type="ORF">L9F63_009557</name>
</gene>
<dbReference type="SUPFAM" id="SSF57850">
    <property type="entry name" value="RING/U-box"/>
    <property type="match status" value="1"/>
</dbReference>
<dbReference type="InterPro" id="IPR039795">
    <property type="entry name" value="LTN1/Rkr1"/>
</dbReference>
<keyword evidence="7" id="KW-0963">Cytoplasm</keyword>
<dbReference type="PANTHER" id="PTHR12389:SF0">
    <property type="entry name" value="E3 UBIQUITIN-PROTEIN LIGASE LISTERIN"/>
    <property type="match status" value="1"/>
</dbReference>
<keyword evidence="10" id="KW-0677">Repeat</keyword>
<dbReference type="EMBL" id="JASPKZ010000446">
    <property type="protein sequence ID" value="KAJ9600147.1"/>
    <property type="molecule type" value="Genomic_DNA"/>
</dbReference>
<name>A0AAD8ESI6_DIPPU</name>
<dbReference type="GO" id="GO:0008270">
    <property type="term" value="F:zinc ion binding"/>
    <property type="evidence" value="ECO:0007669"/>
    <property type="project" value="UniProtKB-KW"/>
</dbReference>
<evidence type="ECO:0000259" key="18">
    <source>
        <dbReference type="PROSITE" id="PS50089"/>
    </source>
</evidence>
<evidence type="ECO:0000313" key="20">
    <source>
        <dbReference type="Proteomes" id="UP001233999"/>
    </source>
</evidence>
<evidence type="ECO:0000256" key="4">
    <source>
        <dbReference type="ARBA" id="ARBA00007997"/>
    </source>
</evidence>
<keyword evidence="11 15" id="KW-0863">Zinc-finger</keyword>
<dbReference type="Gene3D" id="1.25.10.10">
    <property type="entry name" value="Leucine-rich Repeat Variant"/>
    <property type="match status" value="1"/>
</dbReference>
<feature type="region of interest" description="Disordered" evidence="17">
    <location>
        <begin position="1"/>
        <end position="24"/>
    </location>
</feature>
<keyword evidence="13 16" id="KW-0862">Zinc</keyword>
<evidence type="ECO:0000256" key="14">
    <source>
        <dbReference type="ARBA" id="ARBA00032366"/>
    </source>
</evidence>
<keyword evidence="12 16" id="KW-0833">Ubl conjugation pathway</keyword>
<dbReference type="InterPro" id="IPR054477">
    <property type="entry name" value="LTN1_E3_ligase_6th"/>
</dbReference>
<evidence type="ECO:0000256" key="9">
    <source>
        <dbReference type="ARBA" id="ARBA00022723"/>
    </source>
</evidence>
<dbReference type="InterPro" id="IPR013083">
    <property type="entry name" value="Znf_RING/FYVE/PHD"/>
</dbReference>
<evidence type="ECO:0000256" key="10">
    <source>
        <dbReference type="ARBA" id="ARBA00022737"/>
    </source>
</evidence>
<dbReference type="PROSITE" id="PS50089">
    <property type="entry name" value="ZF_RING_2"/>
    <property type="match status" value="1"/>
</dbReference>
<comment type="function">
    <text evidence="16">E3 ubiquitin-protein ligase. Component of the ribosome quality control complex (RQC), a ribosome-associated complex that mediates ubiquitination and extraction of incompletely synthesized nascent chains for proteasomal degradation.</text>
</comment>
<evidence type="ECO:0000256" key="6">
    <source>
        <dbReference type="ARBA" id="ARBA00017157"/>
    </source>
</evidence>
<dbReference type="SUPFAM" id="SSF48371">
    <property type="entry name" value="ARM repeat"/>
    <property type="match status" value="1"/>
</dbReference>
<evidence type="ECO:0000256" key="13">
    <source>
        <dbReference type="ARBA" id="ARBA00022833"/>
    </source>
</evidence>
<comment type="pathway">
    <text evidence="3 16">Protein modification; protein ubiquitination.</text>
</comment>
<comment type="similarity">
    <text evidence="4 16">Belongs to the LTN1 family.</text>
</comment>
<proteinExistence type="inferred from homology"/>
<evidence type="ECO:0000256" key="12">
    <source>
        <dbReference type="ARBA" id="ARBA00022786"/>
    </source>
</evidence>
<comment type="catalytic activity">
    <reaction evidence="1 16">
        <text>S-ubiquitinyl-[E2 ubiquitin-conjugating enzyme]-L-cysteine + [acceptor protein]-L-lysine = [E2 ubiquitin-conjugating enzyme]-L-cysteine + N(6)-ubiquitinyl-[acceptor protein]-L-lysine.</text>
        <dbReference type="EC" id="2.3.2.27"/>
    </reaction>
</comment>
<feature type="compositionally biased region" description="Polar residues" evidence="17">
    <location>
        <begin position="1"/>
        <end position="21"/>
    </location>
</feature>
<dbReference type="InterPro" id="IPR016024">
    <property type="entry name" value="ARM-type_fold"/>
</dbReference>
<evidence type="ECO:0000256" key="5">
    <source>
        <dbReference type="ARBA" id="ARBA00012483"/>
    </source>
</evidence>
<dbReference type="PANTHER" id="PTHR12389">
    <property type="entry name" value="ZINC FINGER PROTEIN 294"/>
    <property type="match status" value="1"/>
</dbReference>
<evidence type="ECO:0000256" key="3">
    <source>
        <dbReference type="ARBA" id="ARBA00004906"/>
    </source>
</evidence>
<dbReference type="GO" id="GO:1990116">
    <property type="term" value="P:ribosome-associated ubiquitin-dependent protein catabolic process"/>
    <property type="evidence" value="ECO:0007669"/>
    <property type="project" value="UniProtKB-UniRule"/>
</dbReference>
<feature type="domain" description="RING-type" evidence="18">
    <location>
        <begin position="1518"/>
        <end position="1565"/>
    </location>
</feature>
<organism evidence="19 20">
    <name type="scientific">Diploptera punctata</name>
    <name type="common">Pacific beetle cockroach</name>
    <dbReference type="NCBI Taxonomy" id="6984"/>
    <lineage>
        <taxon>Eukaryota</taxon>
        <taxon>Metazoa</taxon>
        <taxon>Ecdysozoa</taxon>
        <taxon>Arthropoda</taxon>
        <taxon>Hexapoda</taxon>
        <taxon>Insecta</taxon>
        <taxon>Pterygota</taxon>
        <taxon>Neoptera</taxon>
        <taxon>Polyneoptera</taxon>
        <taxon>Dictyoptera</taxon>
        <taxon>Blattodea</taxon>
        <taxon>Blaberoidea</taxon>
        <taxon>Blaberidae</taxon>
        <taxon>Diplopterinae</taxon>
        <taxon>Diploptera</taxon>
    </lineage>
</organism>
<dbReference type="SMART" id="SM00744">
    <property type="entry name" value="RINGv"/>
    <property type="match status" value="1"/>
</dbReference>
<dbReference type="Gene3D" id="3.30.40.10">
    <property type="entry name" value="Zinc/RING finger domain, C3HC4 (zinc finger)"/>
    <property type="match status" value="1"/>
</dbReference>
<evidence type="ECO:0000256" key="16">
    <source>
        <dbReference type="RuleBase" id="RU367090"/>
    </source>
</evidence>
<dbReference type="Pfam" id="PF23009">
    <property type="entry name" value="UBC_like"/>
    <property type="match status" value="1"/>
</dbReference>
<keyword evidence="20" id="KW-1185">Reference proteome</keyword>
<keyword evidence="8 16" id="KW-0808">Transferase</keyword>
<evidence type="ECO:0000256" key="17">
    <source>
        <dbReference type="SAM" id="MobiDB-lite"/>
    </source>
</evidence>
<dbReference type="Pfam" id="PF22999">
    <property type="entry name" value="LTN1_E3_ligase_6th"/>
    <property type="match status" value="1"/>
</dbReference>
<dbReference type="InterPro" id="IPR039804">
    <property type="entry name" value="RING-CH-C4HC3_LTN1"/>
</dbReference>
<dbReference type="GO" id="GO:0005829">
    <property type="term" value="C:cytosol"/>
    <property type="evidence" value="ECO:0007669"/>
    <property type="project" value="UniProtKB-SubCell"/>
</dbReference>
<dbReference type="InterPro" id="IPR011989">
    <property type="entry name" value="ARM-like"/>
</dbReference>
<dbReference type="FunFam" id="3.30.40.10:FF:000038">
    <property type="entry name" value="E3 ubiquitin-protein ligase listerin"/>
    <property type="match status" value="1"/>
</dbReference>
<dbReference type="InterPro" id="IPR054478">
    <property type="entry name" value="LTN1_UBC"/>
</dbReference>
<reference evidence="19" key="1">
    <citation type="journal article" date="2023" name="IScience">
        <title>Live-bearing cockroach genome reveals convergent evolutionary mechanisms linked to viviparity in insects and beyond.</title>
        <authorList>
            <person name="Fouks B."/>
            <person name="Harrison M.C."/>
            <person name="Mikhailova A.A."/>
            <person name="Marchal E."/>
            <person name="English S."/>
            <person name="Carruthers M."/>
            <person name="Jennings E.C."/>
            <person name="Chiamaka E.L."/>
            <person name="Frigard R.A."/>
            <person name="Pippel M."/>
            <person name="Attardo G.M."/>
            <person name="Benoit J.B."/>
            <person name="Bornberg-Bauer E."/>
            <person name="Tobe S.S."/>
        </authorList>
    </citation>
    <scope>NUCLEOTIDE SEQUENCE</scope>
    <source>
        <strain evidence="19">Stay&amp;Tobe</strain>
    </source>
</reference>
<dbReference type="EC" id="2.3.2.27" evidence="5 16"/>